<evidence type="ECO:0000313" key="8">
    <source>
        <dbReference type="Proteomes" id="UP000253472"/>
    </source>
</evidence>
<dbReference type="Proteomes" id="UP000253472">
    <property type="component" value="Unassembled WGS sequence"/>
</dbReference>
<gene>
    <name evidence="7" type="primary">GLX3_0</name>
    <name evidence="7" type="ORF">Cantr_01453</name>
</gene>
<protein>
    <recommendedName>
        <fullName evidence="1">D-lactate dehydratase</fullName>
        <ecNumber evidence="1">4.2.1.130</ecNumber>
    </recommendedName>
</protein>
<comment type="catalytic activity">
    <reaction evidence="5">
        <text>methylglyoxal + H2O = (R)-lactate + H(+)</text>
        <dbReference type="Rhea" id="RHEA:27754"/>
        <dbReference type="ChEBI" id="CHEBI:15377"/>
        <dbReference type="ChEBI" id="CHEBI:15378"/>
        <dbReference type="ChEBI" id="CHEBI:16004"/>
        <dbReference type="ChEBI" id="CHEBI:17158"/>
        <dbReference type="EC" id="4.2.1.130"/>
    </reaction>
</comment>
<dbReference type="InterPro" id="IPR050325">
    <property type="entry name" value="Prot/Nucl_acid_deglycase"/>
</dbReference>
<keyword evidence="2" id="KW-0346">Stress response</keyword>
<dbReference type="STRING" id="5486.A0A367YIW0"/>
<evidence type="ECO:0000313" key="7">
    <source>
        <dbReference type="EMBL" id="RCK65825.1"/>
    </source>
</evidence>
<reference evidence="7 8" key="1">
    <citation type="submission" date="2018-06" db="EMBL/GenBank/DDBJ databases">
        <title>Whole genome sequencing of Candida tropicalis (genome annotated by CSBL at Korea University).</title>
        <authorList>
            <person name="Ahn J."/>
        </authorList>
    </citation>
    <scope>NUCLEOTIDE SEQUENCE [LARGE SCALE GENOMIC DNA]</scope>
    <source>
        <strain evidence="7 8">ATCC 20962</strain>
    </source>
</reference>
<dbReference type="OrthoDB" id="543156at2759"/>
<dbReference type="Gene3D" id="3.40.50.880">
    <property type="match status" value="1"/>
</dbReference>
<dbReference type="PANTHER" id="PTHR48094:SF11">
    <property type="entry name" value="GLUTATHIONE-INDEPENDENT GLYOXALASE HSP31-RELATED"/>
    <property type="match status" value="1"/>
</dbReference>
<evidence type="ECO:0000256" key="4">
    <source>
        <dbReference type="ARBA" id="ARBA00038493"/>
    </source>
</evidence>
<proteinExistence type="inferred from homology"/>
<evidence type="ECO:0000256" key="3">
    <source>
        <dbReference type="ARBA" id="ARBA00023239"/>
    </source>
</evidence>
<dbReference type="FunFam" id="3.40.50.880:FF:000051">
    <property type="entry name" value="Glutathione-independent glyoxalase HSP31"/>
    <property type="match status" value="1"/>
</dbReference>
<dbReference type="InterPro" id="IPR002818">
    <property type="entry name" value="DJ-1/PfpI"/>
</dbReference>
<sequence length="235" mass="25410">MVKVLLALTSANPVFYSDGKKTGVFVVEALHPYKVYKLKGYDVQFASETGTFGYDEHSTDEDFLSGEDRVIFEDPNSDYNLDLKKIKKASDLNPKDYDIFFASAGHGSLIDYPKAKHLQNIAAATYDKGGIASAVCHGPAIFENLIDPKTNEPLIKGKRITGFTDVGEEILGVADIMKKDHLLTIKEVAEKEGATYVEPEGPWADFTVSDGNLITGVNPQSAVSTAEATIAALGA</sequence>
<keyword evidence="8" id="KW-1185">Reference proteome</keyword>
<dbReference type="Pfam" id="PF01965">
    <property type="entry name" value="DJ-1_PfpI"/>
    <property type="match status" value="1"/>
</dbReference>
<dbReference type="GO" id="GO:0019172">
    <property type="term" value="F:glyoxalase III activity"/>
    <property type="evidence" value="ECO:0007669"/>
    <property type="project" value="UniProtKB-EC"/>
</dbReference>
<evidence type="ECO:0000259" key="6">
    <source>
        <dbReference type="Pfam" id="PF01965"/>
    </source>
</evidence>
<comment type="similarity">
    <text evidence="4">Belongs to the peptidase C56 family. HSP31-like subfamily.</text>
</comment>
<dbReference type="EC" id="4.2.1.130" evidence="1"/>
<keyword evidence="3" id="KW-0456">Lyase</keyword>
<comment type="caution">
    <text evidence="7">The sequence shown here is derived from an EMBL/GenBank/DDBJ whole genome shotgun (WGS) entry which is preliminary data.</text>
</comment>
<dbReference type="GO" id="GO:0005737">
    <property type="term" value="C:cytoplasm"/>
    <property type="evidence" value="ECO:0007669"/>
    <property type="project" value="TreeGrafter"/>
</dbReference>
<accession>A0A367YIW0</accession>
<dbReference type="GO" id="GO:0019243">
    <property type="term" value="P:methylglyoxal catabolic process to D-lactate via S-lactoyl-glutathione"/>
    <property type="evidence" value="ECO:0007669"/>
    <property type="project" value="TreeGrafter"/>
</dbReference>
<dbReference type="InterPro" id="IPR029062">
    <property type="entry name" value="Class_I_gatase-like"/>
</dbReference>
<name>A0A367YIW0_9ASCO</name>
<evidence type="ECO:0000256" key="2">
    <source>
        <dbReference type="ARBA" id="ARBA00023016"/>
    </source>
</evidence>
<feature type="domain" description="DJ-1/PfpI" evidence="6">
    <location>
        <begin position="27"/>
        <end position="229"/>
    </location>
</feature>
<dbReference type="CDD" id="cd03147">
    <property type="entry name" value="GATase1_Ydr533c_like"/>
    <property type="match status" value="1"/>
</dbReference>
<dbReference type="AlphaFoldDB" id="A0A367YIW0"/>
<evidence type="ECO:0000256" key="1">
    <source>
        <dbReference type="ARBA" id="ARBA00013134"/>
    </source>
</evidence>
<dbReference type="SUPFAM" id="SSF52317">
    <property type="entry name" value="Class I glutamine amidotransferase-like"/>
    <property type="match status" value="1"/>
</dbReference>
<dbReference type="PANTHER" id="PTHR48094">
    <property type="entry name" value="PROTEIN/NUCLEIC ACID DEGLYCASE DJ-1-RELATED"/>
    <property type="match status" value="1"/>
</dbReference>
<dbReference type="EMBL" id="QLNQ01000019">
    <property type="protein sequence ID" value="RCK65825.1"/>
    <property type="molecule type" value="Genomic_DNA"/>
</dbReference>
<evidence type="ECO:0000256" key="5">
    <source>
        <dbReference type="ARBA" id="ARBA00048082"/>
    </source>
</evidence>
<organism evidence="7 8">
    <name type="scientific">Candida viswanathii</name>
    <dbReference type="NCBI Taxonomy" id="5486"/>
    <lineage>
        <taxon>Eukaryota</taxon>
        <taxon>Fungi</taxon>
        <taxon>Dikarya</taxon>
        <taxon>Ascomycota</taxon>
        <taxon>Saccharomycotina</taxon>
        <taxon>Pichiomycetes</taxon>
        <taxon>Debaryomycetaceae</taxon>
        <taxon>Candida/Lodderomyces clade</taxon>
        <taxon>Candida</taxon>
    </lineage>
</organism>